<evidence type="ECO:0000313" key="3">
    <source>
        <dbReference type="Proteomes" id="UP001209854"/>
    </source>
</evidence>
<evidence type="ECO:0000256" key="1">
    <source>
        <dbReference type="SAM" id="Phobius"/>
    </source>
</evidence>
<dbReference type="RefSeq" id="WP_262563970.1">
    <property type="nucleotide sequence ID" value="NZ_JAPFCC010000001.1"/>
</dbReference>
<accession>A0ABT3MXZ2</accession>
<gene>
    <name evidence="2" type="ORF">NX722_16700</name>
</gene>
<reference evidence="2 3" key="1">
    <citation type="submission" date="2022-10" db="EMBL/GenBank/DDBJ databases">
        <title>High-quality genome sequences of two octocoral-associated bacteria, Endozoicomonas euniceicola EF212 and Endozoicomonas gorgoniicola PS125.</title>
        <authorList>
            <person name="Chiou Y.-J."/>
            <person name="Chen Y.-H."/>
        </authorList>
    </citation>
    <scope>NUCLEOTIDE SEQUENCE [LARGE SCALE GENOMIC DNA]</scope>
    <source>
        <strain evidence="2 3">PS125</strain>
    </source>
</reference>
<organism evidence="2 3">
    <name type="scientific">Endozoicomonas gorgoniicola</name>
    <dbReference type="NCBI Taxonomy" id="1234144"/>
    <lineage>
        <taxon>Bacteria</taxon>
        <taxon>Pseudomonadati</taxon>
        <taxon>Pseudomonadota</taxon>
        <taxon>Gammaproteobacteria</taxon>
        <taxon>Oceanospirillales</taxon>
        <taxon>Endozoicomonadaceae</taxon>
        <taxon>Endozoicomonas</taxon>
    </lineage>
</organism>
<evidence type="ECO:0000313" key="2">
    <source>
        <dbReference type="EMBL" id="MCW7554229.1"/>
    </source>
</evidence>
<feature type="transmembrane region" description="Helical" evidence="1">
    <location>
        <begin position="12"/>
        <end position="31"/>
    </location>
</feature>
<dbReference type="Proteomes" id="UP001209854">
    <property type="component" value="Unassembled WGS sequence"/>
</dbReference>
<dbReference type="EMBL" id="JAPFCC010000001">
    <property type="protein sequence ID" value="MCW7554229.1"/>
    <property type="molecule type" value="Genomic_DNA"/>
</dbReference>
<keyword evidence="1" id="KW-0812">Transmembrane</keyword>
<dbReference type="InterPro" id="IPR012902">
    <property type="entry name" value="N_methyl_site"/>
</dbReference>
<comment type="caution">
    <text evidence="2">The sequence shown here is derived from an EMBL/GenBank/DDBJ whole genome shotgun (WGS) entry which is preliminary data.</text>
</comment>
<keyword evidence="1" id="KW-1133">Transmembrane helix</keyword>
<proteinExistence type="predicted"/>
<keyword evidence="3" id="KW-1185">Reference proteome</keyword>
<name>A0ABT3MXZ2_9GAMM</name>
<sequence length="295" mass="31850">MKAGRTNRQQGISLSEMMIAILLGSIITIVVSDNFTQSSMNTRSEQGVRSIAEGAQLAKELIARDLRMAGYQGCVGFREKPKADDAARLPKAAVFGVNAPAGQPDTLQIFNAARLGAPIVVQDINIAANAPEIVLGRNITVNEKTEFLITDCKQSVIFRSQATATTTSNRVVPPGTVSIVDLFCSREKRADPCSNIEFYILGQPGESVYSIAPSFPGSAGTSLFRGGVRMVDNITDLQVAYGLRSNGKLRYRDDCDAACKFGDAESLRFTITVSSPDQKIQRSFTTTVKLRNTSV</sequence>
<protein>
    <submittedName>
        <fullName evidence="2">Prepilin-type N-terminal cleavage/methylation domain-containing protein</fullName>
    </submittedName>
</protein>
<dbReference type="Pfam" id="PF07963">
    <property type="entry name" value="N_methyl"/>
    <property type="match status" value="1"/>
</dbReference>
<keyword evidence="1" id="KW-0472">Membrane</keyword>